<feature type="binding site" evidence="4">
    <location>
        <position position="206"/>
    </location>
    <ligand>
        <name>Mn(2+)</name>
        <dbReference type="ChEBI" id="CHEBI:29035"/>
        <label>1</label>
    </ligand>
</feature>
<comment type="cofactor">
    <cofactor evidence="4">
        <name>Mn(2+)</name>
        <dbReference type="ChEBI" id="CHEBI:29035"/>
    </cofactor>
    <text evidence="4">Binds 2 manganese ions per subunit.</text>
</comment>
<dbReference type="InterPro" id="IPR006035">
    <property type="entry name" value="Ureohydrolase"/>
</dbReference>
<dbReference type="Pfam" id="PF00491">
    <property type="entry name" value="Arginase"/>
    <property type="match status" value="1"/>
</dbReference>
<keyword evidence="7" id="KW-1185">Reference proteome</keyword>
<keyword evidence="4" id="KW-0464">Manganese</keyword>
<feature type="binding site" evidence="4">
    <location>
        <position position="105"/>
    </location>
    <ligand>
        <name>Mn(2+)</name>
        <dbReference type="ChEBI" id="CHEBI:29035"/>
        <label>1</label>
    </ligand>
</feature>
<feature type="binding site" evidence="4">
    <location>
        <position position="128"/>
    </location>
    <ligand>
        <name>Mn(2+)</name>
        <dbReference type="ChEBI" id="CHEBI:29035"/>
        <label>1</label>
    </ligand>
</feature>
<dbReference type="InterPro" id="IPR005925">
    <property type="entry name" value="Agmatinase-rel"/>
</dbReference>
<dbReference type="eggNOG" id="COG0010">
    <property type="taxonomic scope" value="Bacteria"/>
</dbReference>
<dbReference type="OrthoDB" id="9788689at2"/>
<dbReference type="PANTHER" id="PTHR11358">
    <property type="entry name" value="ARGINASE/AGMATINASE"/>
    <property type="match status" value="1"/>
</dbReference>
<reference evidence="6 7" key="1">
    <citation type="submission" date="2007-01" db="EMBL/GenBank/DDBJ databases">
        <authorList>
            <person name="Haygood M."/>
            <person name="Podell S."/>
            <person name="Anderson C."/>
            <person name="Hopkinson B."/>
            <person name="Roe K."/>
            <person name="Barbeau K."/>
            <person name="Gaasterland T."/>
            <person name="Ferriera S."/>
            <person name="Johnson J."/>
            <person name="Kravitz S."/>
            <person name="Beeson K."/>
            <person name="Sutton G."/>
            <person name="Rogers Y.-H."/>
            <person name="Friedman R."/>
            <person name="Frazier M."/>
            <person name="Venter J.C."/>
        </authorList>
    </citation>
    <scope>NUCLEOTIDE SEQUENCE [LARGE SCALE GENOMIC DNA]</scope>
    <source>
        <strain evidence="6 7">ATCC 23134</strain>
    </source>
</reference>
<dbReference type="Gene3D" id="3.40.800.10">
    <property type="entry name" value="Ureohydrolase domain"/>
    <property type="match status" value="1"/>
</dbReference>
<feature type="binding site" evidence="4">
    <location>
        <position position="132"/>
    </location>
    <ligand>
        <name>Mn(2+)</name>
        <dbReference type="ChEBI" id="CHEBI:29035"/>
        <label>1</label>
    </ligand>
</feature>
<comment type="caution">
    <text evidence="6">The sequence shown here is derived from an EMBL/GenBank/DDBJ whole genome shotgun (WGS) entry which is preliminary data.</text>
</comment>
<name>A1ZJF0_MICM2</name>
<dbReference type="PIRSF" id="PIRSF036979">
    <property type="entry name" value="Arginase"/>
    <property type="match status" value="1"/>
</dbReference>
<evidence type="ECO:0000256" key="5">
    <source>
        <dbReference type="RuleBase" id="RU003684"/>
    </source>
</evidence>
<protein>
    <submittedName>
        <fullName evidence="6">Agmatinase, putative</fullName>
        <ecNumber evidence="6">3.5.3.11</ecNumber>
    </submittedName>
</protein>
<dbReference type="EMBL" id="AAWS01000010">
    <property type="protein sequence ID" value="EAY29686.1"/>
    <property type="molecule type" value="Genomic_DNA"/>
</dbReference>
<dbReference type="PROSITE" id="PS01053">
    <property type="entry name" value="ARGINASE_1"/>
    <property type="match status" value="1"/>
</dbReference>
<dbReference type="NCBIfam" id="TIGR01230">
    <property type="entry name" value="agmatinase"/>
    <property type="match status" value="1"/>
</dbReference>
<dbReference type="InterPro" id="IPR023696">
    <property type="entry name" value="Ureohydrolase_dom_sf"/>
</dbReference>
<feature type="binding site" evidence="4">
    <location>
        <position position="208"/>
    </location>
    <ligand>
        <name>Mn(2+)</name>
        <dbReference type="ChEBI" id="CHEBI:29035"/>
        <label>1</label>
    </ligand>
</feature>
<dbReference type="CDD" id="cd11593">
    <property type="entry name" value="Agmatinase-like_2"/>
    <property type="match status" value="1"/>
</dbReference>
<evidence type="ECO:0000256" key="3">
    <source>
        <dbReference type="ARBA" id="ARBA00022801"/>
    </source>
</evidence>
<dbReference type="Proteomes" id="UP000004095">
    <property type="component" value="Unassembled WGS sequence"/>
</dbReference>
<proteinExistence type="inferred from homology"/>
<evidence type="ECO:0000313" key="7">
    <source>
        <dbReference type="Proteomes" id="UP000004095"/>
    </source>
</evidence>
<keyword evidence="3 5" id="KW-0378">Hydrolase</keyword>
<gene>
    <name evidence="6" type="ORF">M23134_00570</name>
</gene>
<dbReference type="GO" id="GO:0033389">
    <property type="term" value="P:putrescine biosynthetic process from arginine, via agmatine"/>
    <property type="evidence" value="ECO:0007669"/>
    <property type="project" value="TreeGrafter"/>
</dbReference>
<dbReference type="PROSITE" id="PS51409">
    <property type="entry name" value="ARGINASE_2"/>
    <property type="match status" value="1"/>
</dbReference>
<evidence type="ECO:0000256" key="1">
    <source>
        <dbReference type="ARBA" id="ARBA00009227"/>
    </source>
</evidence>
<dbReference type="GO" id="GO:0008783">
    <property type="term" value="F:agmatinase activity"/>
    <property type="evidence" value="ECO:0007669"/>
    <property type="project" value="UniProtKB-EC"/>
</dbReference>
<dbReference type="AlphaFoldDB" id="A1ZJF0"/>
<dbReference type="InterPro" id="IPR020855">
    <property type="entry name" value="Ureohydrolase_Mn_BS"/>
</dbReference>
<feature type="binding site" evidence="4">
    <location>
        <position position="130"/>
    </location>
    <ligand>
        <name>Mn(2+)</name>
        <dbReference type="ChEBI" id="CHEBI:29035"/>
        <label>1</label>
    </ligand>
</feature>
<evidence type="ECO:0000256" key="4">
    <source>
        <dbReference type="PIRSR" id="PIRSR036979-1"/>
    </source>
</evidence>
<accession>A1ZJF0</accession>
<organism evidence="6 7">
    <name type="scientific">Microscilla marina ATCC 23134</name>
    <dbReference type="NCBI Taxonomy" id="313606"/>
    <lineage>
        <taxon>Bacteria</taxon>
        <taxon>Pseudomonadati</taxon>
        <taxon>Bacteroidota</taxon>
        <taxon>Cytophagia</taxon>
        <taxon>Cytophagales</taxon>
        <taxon>Microscillaceae</taxon>
        <taxon>Microscilla</taxon>
    </lineage>
</organism>
<keyword evidence="2 4" id="KW-0479">Metal-binding</keyword>
<dbReference type="RefSeq" id="WP_002696183.1">
    <property type="nucleotide sequence ID" value="NZ_AAWS01000010.1"/>
</dbReference>
<evidence type="ECO:0000313" key="6">
    <source>
        <dbReference type="EMBL" id="EAY29686.1"/>
    </source>
</evidence>
<dbReference type="PANTHER" id="PTHR11358:SF26">
    <property type="entry name" value="GUANIDINO ACID HYDROLASE, MITOCHONDRIAL"/>
    <property type="match status" value="1"/>
</dbReference>
<dbReference type="GO" id="GO:0046872">
    <property type="term" value="F:metal ion binding"/>
    <property type="evidence" value="ECO:0007669"/>
    <property type="project" value="UniProtKB-KW"/>
</dbReference>
<comment type="similarity">
    <text evidence="1">Belongs to the arginase family. Agmatinase subfamily.</text>
</comment>
<dbReference type="SUPFAM" id="SSF52768">
    <property type="entry name" value="Arginase/deacetylase"/>
    <property type="match status" value="1"/>
</dbReference>
<sequence>MPFLQELSFQGFSTTRLAVVGIPLDENSSYMDGARLGPDSLRAALHSGESNMSTESEVDLSKHISWLDVGNLELTSGEKAITEITQDIALLLEKDVKILSLGGDHSITYPIVKAYAQRYPKLTILHLDAHSDLYDDFDDNPYSHASPFARIMEAKLAERLVQVGVRAMNPHQREQARRFDVEVVAMKDWQGKLNKRFNNPVYLSLDLDVLDPAFAPGVSHHEPGGFSTREVISILQNLKANIVGADIVELNPERDRDGMTAVVAAKLLKELMIKML</sequence>
<evidence type="ECO:0000256" key="2">
    <source>
        <dbReference type="ARBA" id="ARBA00022723"/>
    </source>
</evidence>
<dbReference type="EC" id="3.5.3.11" evidence="6"/>